<dbReference type="EMBL" id="FR718734">
    <property type="protein sequence ID" value="CBX73616.1"/>
    <property type="molecule type" value="Genomic_DNA"/>
</dbReference>
<protein>
    <submittedName>
        <fullName evidence="1">Uncharacterized protein</fullName>
    </submittedName>
</protein>
<reference evidence="1" key="1">
    <citation type="journal article" date="2011" name="BMC Genomics">
        <title>Shotgun sequencing of Yersinia enterocolitica strain W22703 (biotype 2, serotype O:9): genomic evidence for oscillation between invertebrates and mammals.</title>
        <authorList>
            <person name="Fuchs T.M."/>
            <person name="Brandt K."/>
            <person name="Starke M."/>
            <person name="Rattei T."/>
        </authorList>
    </citation>
    <scope>NUCLEOTIDE SEQUENCE</scope>
</reference>
<name>F4N6A8_YEREN</name>
<sequence>MAHINVFTEFTYVNKLRWVFVSENIINKFVRLLMIPTMNFD</sequence>
<proteinExistence type="predicted"/>
<gene>
    <name evidence="1" type="ORF">YEW_DF13490</name>
</gene>
<evidence type="ECO:0000313" key="1">
    <source>
        <dbReference type="EMBL" id="CBX73616.1"/>
    </source>
</evidence>
<accession>F4N6A8</accession>
<organism evidence="1">
    <name type="scientific">Yersinia enterocolitica W22703</name>
    <dbReference type="NCBI Taxonomy" id="913028"/>
    <lineage>
        <taxon>Bacteria</taxon>
        <taxon>Pseudomonadati</taxon>
        <taxon>Pseudomonadota</taxon>
        <taxon>Gammaproteobacteria</taxon>
        <taxon>Enterobacterales</taxon>
        <taxon>Yersiniaceae</taxon>
        <taxon>Yersinia</taxon>
    </lineage>
</organism>
<dbReference type="AlphaFoldDB" id="F4N6A8"/>